<gene>
    <name evidence="3" type="ORF">HAND1043_LOCUS2414</name>
</gene>
<feature type="transmembrane region" description="Helical" evidence="2">
    <location>
        <begin position="254"/>
        <end position="275"/>
    </location>
</feature>
<evidence type="ECO:0000313" key="3">
    <source>
        <dbReference type="EMBL" id="CAD8735923.1"/>
    </source>
</evidence>
<dbReference type="InterPro" id="IPR010721">
    <property type="entry name" value="UstE-like"/>
</dbReference>
<feature type="transmembrane region" description="Helical" evidence="2">
    <location>
        <begin position="98"/>
        <end position="116"/>
    </location>
</feature>
<feature type="transmembrane region" description="Helical" evidence="2">
    <location>
        <begin position="128"/>
        <end position="147"/>
    </location>
</feature>
<protein>
    <submittedName>
        <fullName evidence="3">Uncharacterized protein</fullName>
    </submittedName>
</protein>
<feature type="transmembrane region" description="Helical" evidence="2">
    <location>
        <begin position="167"/>
        <end position="192"/>
    </location>
</feature>
<keyword evidence="2" id="KW-0812">Transmembrane</keyword>
<sequence length="347" mass="39166">MAKTGSGGASKPSGKAGVPLPKKAVPKRNREVFGVEHYVRVGKLAAFSLVLFASMIAVSASFQNQGHLGVRLGHLAALTFGMQWIGYTFSAMMKTEKFYDMFGTGSFLLLTAYVHYRSGQTPRPTLRTDIVMCMVFAWGMRLGGYLVRRIWKDGHDKRFDGVKTDPVMFWVYWTLQGVWVFVTTLPVSVLCLRPEGWDLKYLQPADQLGILVWAVGFGIETVADWQKSAFRSDPNNADEFICSGLWKHCRHPNYFGEVLVWIGVTMVCLTVLPLGYQLICFQSPIFLCLLLTQMSGVPILEKSGWKKWGHREDYRAYLASSRVMVLLPWAPMKRLVQSRDGEGEKEK</sequence>
<reference evidence="3" key="1">
    <citation type="submission" date="2021-01" db="EMBL/GenBank/DDBJ databases">
        <authorList>
            <person name="Corre E."/>
            <person name="Pelletier E."/>
            <person name="Niang G."/>
            <person name="Scheremetjew M."/>
            <person name="Finn R."/>
            <person name="Kale V."/>
            <person name="Holt S."/>
            <person name="Cochrane G."/>
            <person name="Meng A."/>
            <person name="Brown T."/>
            <person name="Cohen L."/>
        </authorList>
    </citation>
    <scope>NUCLEOTIDE SEQUENCE</scope>
    <source>
        <strain evidence="3">CCMP441</strain>
    </source>
</reference>
<feature type="transmembrane region" description="Helical" evidence="2">
    <location>
        <begin position="44"/>
        <end position="62"/>
    </location>
</feature>
<evidence type="ECO:0000256" key="1">
    <source>
        <dbReference type="SAM" id="MobiDB-lite"/>
    </source>
</evidence>
<dbReference type="Gene3D" id="1.20.120.1630">
    <property type="match status" value="1"/>
</dbReference>
<feature type="region of interest" description="Disordered" evidence="1">
    <location>
        <begin position="1"/>
        <end position="22"/>
    </location>
</feature>
<dbReference type="Pfam" id="PF06966">
    <property type="entry name" value="DUF1295"/>
    <property type="match status" value="1"/>
</dbReference>
<organism evidence="3">
    <name type="scientific">Hemiselmis andersenii</name>
    <name type="common">Cryptophyte alga</name>
    <dbReference type="NCBI Taxonomy" id="464988"/>
    <lineage>
        <taxon>Eukaryota</taxon>
        <taxon>Cryptophyceae</taxon>
        <taxon>Cryptomonadales</taxon>
        <taxon>Hemiselmidaceae</taxon>
        <taxon>Hemiselmis</taxon>
    </lineage>
</organism>
<name>A0A6U4N6U6_HEMAN</name>
<dbReference type="PROSITE" id="PS50244">
    <property type="entry name" value="S5A_REDUCTASE"/>
    <property type="match status" value="1"/>
</dbReference>
<dbReference type="AlphaFoldDB" id="A0A6U4N6U6"/>
<keyword evidence="2" id="KW-1133">Transmembrane helix</keyword>
<dbReference type="EMBL" id="HBFK01003947">
    <property type="protein sequence ID" value="CAD8735923.1"/>
    <property type="molecule type" value="Transcribed_RNA"/>
</dbReference>
<evidence type="ECO:0000256" key="2">
    <source>
        <dbReference type="SAM" id="Phobius"/>
    </source>
</evidence>
<dbReference type="PANTHER" id="PTHR32251:SF17">
    <property type="entry name" value="STEROID 5-ALPHA REDUCTASE C-TERMINAL DOMAIN-CONTAINING PROTEIN"/>
    <property type="match status" value="1"/>
</dbReference>
<dbReference type="GO" id="GO:0016020">
    <property type="term" value="C:membrane"/>
    <property type="evidence" value="ECO:0007669"/>
    <property type="project" value="TreeGrafter"/>
</dbReference>
<keyword evidence="2" id="KW-0472">Membrane</keyword>
<proteinExistence type="predicted"/>
<dbReference type="PANTHER" id="PTHR32251">
    <property type="entry name" value="3-OXO-5-ALPHA-STEROID 4-DEHYDROGENASE"/>
    <property type="match status" value="1"/>
</dbReference>
<feature type="transmembrane region" description="Helical" evidence="2">
    <location>
        <begin position="74"/>
        <end position="92"/>
    </location>
</feature>
<accession>A0A6U4N6U6</accession>